<keyword evidence="2" id="KW-0963">Cytoplasm</keyword>
<comment type="subcellular location">
    <subcellularLocation>
        <location evidence="1">Cytoplasm</location>
    </subcellularLocation>
</comment>
<dbReference type="InterPro" id="IPR003890">
    <property type="entry name" value="MIF4G-like_typ-3"/>
</dbReference>
<keyword evidence="5" id="KW-1185">Reference proteome</keyword>
<dbReference type="Gene3D" id="1.25.40.180">
    <property type="match status" value="3"/>
</dbReference>
<evidence type="ECO:0000259" key="3">
    <source>
        <dbReference type="SMART" id="SM00543"/>
    </source>
</evidence>
<dbReference type="GO" id="GO:0003723">
    <property type="term" value="F:RNA binding"/>
    <property type="evidence" value="ECO:0007669"/>
    <property type="project" value="InterPro"/>
</dbReference>
<comment type="caution">
    <text evidence="4">The sequence shown here is derived from an EMBL/GenBank/DDBJ whole genome shotgun (WGS) entry which is preliminary data.</text>
</comment>
<dbReference type="GO" id="GO:0005737">
    <property type="term" value="C:cytoplasm"/>
    <property type="evidence" value="ECO:0007669"/>
    <property type="project" value="UniProtKB-SubCell"/>
</dbReference>
<dbReference type="EMBL" id="JALNTZ010004060">
    <property type="protein sequence ID" value="KAJ3615551.1"/>
    <property type="molecule type" value="Genomic_DNA"/>
</dbReference>
<organism evidence="4 5">
    <name type="scientific">Zophobas morio</name>
    <dbReference type="NCBI Taxonomy" id="2755281"/>
    <lineage>
        <taxon>Eukaryota</taxon>
        <taxon>Metazoa</taxon>
        <taxon>Ecdysozoa</taxon>
        <taxon>Arthropoda</taxon>
        <taxon>Hexapoda</taxon>
        <taxon>Insecta</taxon>
        <taxon>Pterygota</taxon>
        <taxon>Neoptera</taxon>
        <taxon>Endopterygota</taxon>
        <taxon>Coleoptera</taxon>
        <taxon>Polyphaga</taxon>
        <taxon>Cucujiformia</taxon>
        <taxon>Tenebrionidae</taxon>
        <taxon>Zophobas</taxon>
    </lineage>
</organism>
<dbReference type="PANTHER" id="PTHR12839">
    <property type="entry name" value="NONSENSE-MEDIATED MRNA DECAY PROTEIN 2 UP-FRAMESHIFT SUPPRESSOR 2"/>
    <property type="match status" value="1"/>
</dbReference>
<dbReference type="Pfam" id="PF04050">
    <property type="entry name" value="Upf2"/>
    <property type="match status" value="1"/>
</dbReference>
<dbReference type="InterPro" id="IPR007193">
    <property type="entry name" value="Upf2/Nmd2_C"/>
</dbReference>
<dbReference type="AlphaFoldDB" id="A0AA38LYP7"/>
<name>A0AA38LYP7_9CUCU</name>
<evidence type="ECO:0000256" key="1">
    <source>
        <dbReference type="ARBA" id="ARBA00004496"/>
    </source>
</evidence>
<gene>
    <name evidence="4" type="ORF">Zmor_016331</name>
</gene>
<feature type="domain" description="MIF4G" evidence="3">
    <location>
        <begin position="588"/>
        <end position="812"/>
    </location>
</feature>
<proteinExistence type="predicted"/>
<reference evidence="4" key="1">
    <citation type="journal article" date="2023" name="G3 (Bethesda)">
        <title>Whole genome assemblies of Zophobas morio and Tenebrio molitor.</title>
        <authorList>
            <person name="Kaur S."/>
            <person name="Stinson S.A."/>
            <person name="diCenzo G.C."/>
        </authorList>
    </citation>
    <scope>NUCLEOTIDE SEQUENCE</scope>
    <source>
        <strain evidence="4">QUZm001</strain>
    </source>
</reference>
<feature type="domain" description="MIF4G" evidence="3">
    <location>
        <begin position="382"/>
        <end position="570"/>
    </location>
</feature>
<dbReference type="GO" id="GO:0000184">
    <property type="term" value="P:nuclear-transcribed mRNA catabolic process, nonsense-mediated decay"/>
    <property type="evidence" value="ECO:0007669"/>
    <property type="project" value="InterPro"/>
</dbReference>
<dbReference type="SUPFAM" id="SSF48371">
    <property type="entry name" value="ARM repeat"/>
    <property type="match status" value="3"/>
</dbReference>
<dbReference type="InterPro" id="IPR039762">
    <property type="entry name" value="Nmd2/UPF2"/>
</dbReference>
<dbReference type="SMART" id="SM00543">
    <property type="entry name" value="MIF4G"/>
    <property type="match status" value="2"/>
</dbReference>
<dbReference type="Pfam" id="PF02854">
    <property type="entry name" value="MIF4G"/>
    <property type="match status" value="2"/>
</dbReference>
<evidence type="ECO:0000313" key="5">
    <source>
        <dbReference type="Proteomes" id="UP001168821"/>
    </source>
</evidence>
<sequence length="1026" mass="118474">MYFTISLKAVKRPNEDYMKKLDSTIKKNSAFVKRLRNLSEDQSKALEHDFLNLNLTKYISEAVNAICEAKLKTSDVITAVNLCSLFHRRYSDFKLLFTTSITRIFSDVLSFDKKEKGTLKNDDLSKNLRKYRTALRLLGALVVEGIVDDYQLLINILSDVCGVDEGQYLFLTAVISFLKGSGEFFCRSFYEAKYRYTKIVLPEECRSRLKSVLGRYFCSASGHLLHLHEELHDMEQQNHSVLQLRGFLSADSKEAYEKLLVSYEKMITNVTALADLLDLEVPQLPVYTAEATRLFYKNCSPHIVDRLMSTTSLTEGPGQGIELSDPCENSEVSVWDDWEQRSFYEDLLDLKKAVPGGLLEKQAGDAEEPKEAPRTTLLTQLDQLLLRMPLCVSKDDADKIAVDFCFLNAKSTRKRLVKALFNIPRTRLDLIPYYARLAAVVSPHLPDVGSKLAQLLDEEFQQHMQKKEQGNLEARIRNVRFIAELTKFSIVPHRVALDYFQALLNDFTHHTVDVTCHFLENCGRYLYRSSQSSIRCKNLLGVMMRKRRVLHLDNRQTTAVENAYYFCNPPDRLAYKKSNRTPTQLYIQKLLYKDLNKMSVERVLKQLRKLNYEDLTTLHYVISSLSKPWKVKYYNVYCLASLVAGLSRWCSCLFFPVLVATQRSTDRYDEVGVCVVDDLLEEVRIGLETNIVSNNQRRLTVVKFLGELYNFRVLDSSTLFDTMYTILFFSHNVVNSDTPFASPLDGPTDYFRIRLICAFIDTCAPYFDSSSTKKKFKYYLHYFQWYILSKSQPLPLDIDFLLQDTFETLRPPFRLCETYNQAKAEIERLQETFTKLTLNCLSNNEVLDETDEKLWFFWTLVTHISSVAMEEGSDDHEESIILRGKVKQVLVEEDEAFLSELGSLINESHISGRNTPGSSVSDLALPSIHRKENGVPSSLSYHSQSKTYDASRLIASKFSETSWRVMTRGKGCKHHFKKIELPKESSWVVNFRNRHQEEEAERDEMKRFILEYQERTVEEESSGLLC</sequence>
<dbReference type="InterPro" id="IPR016024">
    <property type="entry name" value="ARM-type_fold"/>
</dbReference>
<evidence type="ECO:0000256" key="2">
    <source>
        <dbReference type="ARBA" id="ARBA00022490"/>
    </source>
</evidence>
<protein>
    <recommendedName>
        <fullName evidence="3">MIF4G domain-containing protein</fullName>
    </recommendedName>
</protein>
<evidence type="ECO:0000313" key="4">
    <source>
        <dbReference type="EMBL" id="KAJ3615551.1"/>
    </source>
</evidence>
<accession>A0AA38LYP7</accession>
<dbReference type="GO" id="GO:0035145">
    <property type="term" value="C:exon-exon junction complex"/>
    <property type="evidence" value="ECO:0007669"/>
    <property type="project" value="TreeGrafter"/>
</dbReference>
<dbReference type="Proteomes" id="UP001168821">
    <property type="component" value="Unassembled WGS sequence"/>
</dbReference>
<dbReference type="PANTHER" id="PTHR12839:SF7">
    <property type="entry name" value="REGULATOR OF NONSENSE TRANSCRIPTS 2"/>
    <property type="match status" value="1"/>
</dbReference>